<reference evidence="1 2" key="1">
    <citation type="submission" date="2020-09" db="EMBL/GenBank/DDBJ databases">
        <title>De no assembly of potato wild relative species, Solanum commersonii.</title>
        <authorList>
            <person name="Cho K."/>
        </authorList>
    </citation>
    <scope>NUCLEOTIDE SEQUENCE [LARGE SCALE GENOMIC DNA]</scope>
    <source>
        <strain evidence="1">LZ3.2</strain>
        <tissue evidence="1">Leaf</tissue>
    </source>
</reference>
<keyword evidence="2" id="KW-1185">Reference proteome</keyword>
<dbReference type="OrthoDB" id="1301754at2759"/>
<dbReference type="Proteomes" id="UP000824120">
    <property type="component" value="Chromosome 1"/>
</dbReference>
<evidence type="ECO:0000313" key="2">
    <source>
        <dbReference type="Proteomes" id="UP000824120"/>
    </source>
</evidence>
<proteinExistence type="predicted"/>
<dbReference type="AlphaFoldDB" id="A0A9J6B513"/>
<accession>A0A9J6B513</accession>
<organism evidence="1 2">
    <name type="scientific">Solanum commersonii</name>
    <name type="common">Commerson's wild potato</name>
    <name type="synonym">Commerson's nightshade</name>
    <dbReference type="NCBI Taxonomy" id="4109"/>
    <lineage>
        <taxon>Eukaryota</taxon>
        <taxon>Viridiplantae</taxon>
        <taxon>Streptophyta</taxon>
        <taxon>Embryophyta</taxon>
        <taxon>Tracheophyta</taxon>
        <taxon>Spermatophyta</taxon>
        <taxon>Magnoliopsida</taxon>
        <taxon>eudicotyledons</taxon>
        <taxon>Gunneridae</taxon>
        <taxon>Pentapetalae</taxon>
        <taxon>asterids</taxon>
        <taxon>lamiids</taxon>
        <taxon>Solanales</taxon>
        <taxon>Solanaceae</taxon>
        <taxon>Solanoideae</taxon>
        <taxon>Solaneae</taxon>
        <taxon>Solanum</taxon>
    </lineage>
</organism>
<gene>
    <name evidence="1" type="ORF">H5410_003486</name>
</gene>
<name>A0A9J6B513_SOLCO</name>
<protein>
    <submittedName>
        <fullName evidence="1">Uncharacterized protein</fullName>
    </submittedName>
</protein>
<sequence>MRICMCNLTLTFLKGTNVLKFDIFNRIGEPHTYLRAYYDKLVGVGSDERVCMKLFIRSLSGEALAWYTQQDLPVNGMVGVILHKNLRIDSRSTLTSLQIGFT</sequence>
<comment type="caution">
    <text evidence="1">The sequence shown here is derived from an EMBL/GenBank/DDBJ whole genome shotgun (WGS) entry which is preliminary data.</text>
</comment>
<evidence type="ECO:0000313" key="1">
    <source>
        <dbReference type="EMBL" id="KAG5631769.1"/>
    </source>
</evidence>
<dbReference type="EMBL" id="JACXVP010000001">
    <property type="protein sequence ID" value="KAG5631769.1"/>
    <property type="molecule type" value="Genomic_DNA"/>
</dbReference>